<evidence type="ECO:0000256" key="1">
    <source>
        <dbReference type="ARBA" id="ARBA00022801"/>
    </source>
</evidence>
<dbReference type="Gene3D" id="3.40.50.1820">
    <property type="entry name" value="alpha/beta hydrolase"/>
    <property type="match status" value="1"/>
</dbReference>
<keyword evidence="1 3" id="KW-0378">Hydrolase</keyword>
<gene>
    <name evidence="3" type="ORF">ACFS5J_12005</name>
</gene>
<keyword evidence="4" id="KW-1185">Reference proteome</keyword>
<dbReference type="Gene3D" id="1.10.10.800">
    <property type="match status" value="1"/>
</dbReference>
<dbReference type="Pfam" id="PF02129">
    <property type="entry name" value="Peptidase_S15"/>
    <property type="match status" value="1"/>
</dbReference>
<dbReference type="InterPro" id="IPR050261">
    <property type="entry name" value="FrsA_esterase"/>
</dbReference>
<dbReference type="InterPro" id="IPR000383">
    <property type="entry name" value="Xaa-Pro-like_dom"/>
</dbReference>
<comment type="caution">
    <text evidence="3">The sequence shown here is derived from an EMBL/GenBank/DDBJ whole genome shotgun (WGS) entry which is preliminary data.</text>
</comment>
<dbReference type="EMBL" id="JBHUPC010000017">
    <property type="protein sequence ID" value="MFD2892735.1"/>
    <property type="molecule type" value="Genomic_DNA"/>
</dbReference>
<feature type="domain" description="Xaa-Pro dipeptidyl-peptidase-like" evidence="2">
    <location>
        <begin position="11"/>
        <end position="136"/>
    </location>
</feature>
<evidence type="ECO:0000259" key="2">
    <source>
        <dbReference type="Pfam" id="PF02129"/>
    </source>
</evidence>
<dbReference type="Proteomes" id="UP001597534">
    <property type="component" value="Unassembled WGS sequence"/>
</dbReference>
<dbReference type="PANTHER" id="PTHR22946:SF9">
    <property type="entry name" value="POLYKETIDE TRANSFERASE AF380"/>
    <property type="match status" value="1"/>
</dbReference>
<name>A0ABW5YQT6_9FLAO</name>
<evidence type="ECO:0000313" key="4">
    <source>
        <dbReference type="Proteomes" id="UP001597534"/>
    </source>
</evidence>
<accession>A0ABW5YQT6</accession>
<dbReference type="PANTHER" id="PTHR22946">
    <property type="entry name" value="DIENELACTONE HYDROLASE DOMAIN-CONTAINING PROTEIN-RELATED"/>
    <property type="match status" value="1"/>
</dbReference>
<sequence length="308" mass="34226">MFQNVEFPSEGATLRGRLYLPSNNVSKHPIIIMAHGYSATISGMVADCFAERFCSNGFAVLLYDHRNLGNSDGKPRQELNRWTQARGYRDAIDYVTALSNINTNQIGFWGDSMSGDEVLFVSAMDARVKAVVAQVPACGKEIPPKDADGTLFETLKNTFYNGDVNTPETILGPMPVVSFDQKSIPSLLKPLTAFRWFIEYGGRFNTLWTNTATYVTPKVPVKFNSVICMPYIKAAVLMMVAKQDEIQGANSDVAKYAFSLAKGPKELIEIDGGHFGLLYYPSALFEQACKEQIRFFKAYLKGEDKKST</sequence>
<dbReference type="InterPro" id="IPR029058">
    <property type="entry name" value="AB_hydrolase_fold"/>
</dbReference>
<dbReference type="RefSeq" id="WP_379812449.1">
    <property type="nucleotide sequence ID" value="NZ_JBHUPC010000017.1"/>
</dbReference>
<protein>
    <submittedName>
        <fullName evidence="3">Alpha/beta hydrolase</fullName>
    </submittedName>
</protein>
<reference evidence="4" key="1">
    <citation type="journal article" date="2019" name="Int. J. Syst. Evol. Microbiol.">
        <title>The Global Catalogue of Microorganisms (GCM) 10K type strain sequencing project: providing services to taxonomists for standard genome sequencing and annotation.</title>
        <authorList>
            <consortium name="The Broad Institute Genomics Platform"/>
            <consortium name="The Broad Institute Genome Sequencing Center for Infectious Disease"/>
            <person name="Wu L."/>
            <person name="Ma J."/>
        </authorList>
    </citation>
    <scope>NUCLEOTIDE SEQUENCE [LARGE SCALE GENOMIC DNA]</scope>
    <source>
        <strain evidence="4">KCTC 22671</strain>
    </source>
</reference>
<organism evidence="3 4">
    <name type="scientific">Flavobacterium chuncheonense</name>
    <dbReference type="NCBI Taxonomy" id="2026653"/>
    <lineage>
        <taxon>Bacteria</taxon>
        <taxon>Pseudomonadati</taxon>
        <taxon>Bacteroidota</taxon>
        <taxon>Flavobacteriia</taxon>
        <taxon>Flavobacteriales</taxon>
        <taxon>Flavobacteriaceae</taxon>
        <taxon>Flavobacterium</taxon>
    </lineage>
</organism>
<dbReference type="SUPFAM" id="SSF53474">
    <property type="entry name" value="alpha/beta-Hydrolases"/>
    <property type="match status" value="1"/>
</dbReference>
<evidence type="ECO:0000313" key="3">
    <source>
        <dbReference type="EMBL" id="MFD2892735.1"/>
    </source>
</evidence>
<proteinExistence type="predicted"/>
<dbReference type="GO" id="GO:0016787">
    <property type="term" value="F:hydrolase activity"/>
    <property type="evidence" value="ECO:0007669"/>
    <property type="project" value="UniProtKB-KW"/>
</dbReference>